<reference evidence="1 2" key="1">
    <citation type="submission" date="2024-02" db="EMBL/GenBank/DDBJ databases">
        <title>A novel Wenzhouxiangellaceae bacterium, isolated from coastal sediments.</title>
        <authorList>
            <person name="Du Z.-J."/>
            <person name="Ye Y.-Q."/>
            <person name="Zhang X.-Y."/>
        </authorList>
    </citation>
    <scope>NUCLEOTIDE SEQUENCE [LARGE SCALE GENOMIC DNA]</scope>
    <source>
        <strain evidence="1 2">CH-27</strain>
    </source>
</reference>
<comment type="caution">
    <text evidence="1">The sequence shown here is derived from an EMBL/GenBank/DDBJ whole genome shotgun (WGS) entry which is preliminary data.</text>
</comment>
<gene>
    <name evidence="1" type="ORF">V3330_02740</name>
</gene>
<dbReference type="RefSeq" id="WP_354693850.1">
    <property type="nucleotide sequence ID" value="NZ_JAZHOG010000001.1"/>
</dbReference>
<name>A0AAW9RCM8_9GAMM</name>
<organism evidence="1 2">
    <name type="scientific">Elongatibacter sediminis</name>
    <dbReference type="NCBI Taxonomy" id="3119006"/>
    <lineage>
        <taxon>Bacteria</taxon>
        <taxon>Pseudomonadati</taxon>
        <taxon>Pseudomonadota</taxon>
        <taxon>Gammaproteobacteria</taxon>
        <taxon>Chromatiales</taxon>
        <taxon>Wenzhouxiangellaceae</taxon>
        <taxon>Elongatibacter</taxon>
    </lineage>
</organism>
<protein>
    <submittedName>
        <fullName evidence="1">Uncharacterized protein</fullName>
    </submittedName>
</protein>
<evidence type="ECO:0000313" key="2">
    <source>
        <dbReference type="Proteomes" id="UP001359886"/>
    </source>
</evidence>
<keyword evidence="2" id="KW-1185">Reference proteome</keyword>
<dbReference type="EMBL" id="JAZHOG010000001">
    <property type="protein sequence ID" value="MEJ8566533.1"/>
    <property type="molecule type" value="Genomic_DNA"/>
</dbReference>
<evidence type="ECO:0000313" key="1">
    <source>
        <dbReference type="EMBL" id="MEJ8566533.1"/>
    </source>
</evidence>
<proteinExistence type="predicted"/>
<accession>A0AAW9RCM8</accession>
<dbReference type="Proteomes" id="UP001359886">
    <property type="component" value="Unassembled WGS sequence"/>
</dbReference>
<sequence length="56" mass="6424">MELLSLQEIEKHEETEQMVRAITAETEQVEWVSLFSANGKHGLSVRRDPATQENAR</sequence>
<dbReference type="AlphaFoldDB" id="A0AAW9RCM8"/>